<accession>Q73CC5</accession>
<sequence length="40" mass="4776">MKKFNIFVVKVACSVLAKAAIFLYQKIFYDFSEKTQQKWL</sequence>
<evidence type="ECO:0000256" key="1">
    <source>
        <dbReference type="SAM" id="Phobius"/>
    </source>
</evidence>
<dbReference type="EMBL" id="AE017194">
    <property type="protein sequence ID" value="AAS40071.1"/>
    <property type="molecule type" value="Genomic_DNA"/>
</dbReference>
<gene>
    <name evidence="2" type="ordered locus">BCE_1141</name>
</gene>
<dbReference type="KEGG" id="bca:BCE_1141"/>
<keyword evidence="1" id="KW-1133">Transmembrane helix</keyword>
<reference evidence="2 3" key="1">
    <citation type="journal article" date="2004" name="Nucleic Acids Res.">
        <title>The genome sequence of Bacillus cereus ATCC 10987 reveals metabolic adaptations and a large plasmid related to Bacillus anthracis pXO1.</title>
        <authorList>
            <person name="Rasko D.A."/>
            <person name="Ravel J."/>
            <person name="Okstad O.A."/>
            <person name="Helgason E."/>
            <person name="Cer R.Z."/>
            <person name="Jiang L."/>
            <person name="Shores K.A."/>
            <person name="Fouts D.E."/>
            <person name="Tourasse N.J."/>
            <person name="Angiuoli S.V."/>
            <person name="Kolonay J."/>
            <person name="Nelson W.C."/>
            <person name="Kolsto A.-B."/>
            <person name="Fraser C.M."/>
            <person name="Read T.D."/>
        </authorList>
    </citation>
    <scope>NUCLEOTIDE SEQUENCE [LARGE SCALE GENOMIC DNA]</scope>
    <source>
        <strain evidence="3">ATCC 10987 / NRS 248</strain>
    </source>
</reference>
<name>Q73CC5_BACC1</name>
<evidence type="ECO:0000313" key="3">
    <source>
        <dbReference type="Proteomes" id="UP000002527"/>
    </source>
</evidence>
<dbReference type="HOGENOM" id="CLU_3284324_0_0_9"/>
<proteinExistence type="predicted"/>
<organism evidence="2 3">
    <name type="scientific">Bacillus cereus (strain ATCC 10987 / NRS 248)</name>
    <dbReference type="NCBI Taxonomy" id="222523"/>
    <lineage>
        <taxon>Bacteria</taxon>
        <taxon>Bacillati</taxon>
        <taxon>Bacillota</taxon>
        <taxon>Bacilli</taxon>
        <taxon>Bacillales</taxon>
        <taxon>Bacillaceae</taxon>
        <taxon>Bacillus</taxon>
        <taxon>Bacillus cereus group</taxon>
    </lineage>
</organism>
<keyword evidence="1" id="KW-0812">Transmembrane</keyword>
<dbReference type="AlphaFoldDB" id="Q73CC5"/>
<feature type="transmembrane region" description="Helical" evidence="1">
    <location>
        <begin position="6"/>
        <end position="24"/>
    </location>
</feature>
<evidence type="ECO:0000313" key="2">
    <source>
        <dbReference type="EMBL" id="AAS40071.1"/>
    </source>
</evidence>
<dbReference type="Proteomes" id="UP000002527">
    <property type="component" value="Chromosome"/>
</dbReference>
<keyword evidence="1" id="KW-0472">Membrane</keyword>
<protein>
    <submittedName>
        <fullName evidence="2">Uncharacterized protein</fullName>
    </submittedName>
</protein>